<keyword evidence="1" id="KW-1133">Transmembrane helix</keyword>
<evidence type="ECO:0000313" key="3">
    <source>
        <dbReference type="Proteomes" id="UP000823895"/>
    </source>
</evidence>
<reference evidence="2" key="2">
    <citation type="submission" date="2021-04" db="EMBL/GenBank/DDBJ databases">
        <authorList>
            <person name="Gilroy R."/>
        </authorList>
    </citation>
    <scope>NUCLEOTIDE SEQUENCE</scope>
    <source>
        <strain evidence="2">CHK165-2605</strain>
    </source>
</reference>
<feature type="transmembrane region" description="Helical" evidence="1">
    <location>
        <begin position="284"/>
        <end position="306"/>
    </location>
</feature>
<feature type="transmembrane region" description="Helical" evidence="1">
    <location>
        <begin position="135"/>
        <end position="155"/>
    </location>
</feature>
<keyword evidence="1" id="KW-0812">Transmembrane</keyword>
<dbReference type="EMBL" id="DWWI01000169">
    <property type="protein sequence ID" value="HJC43575.1"/>
    <property type="molecule type" value="Genomic_DNA"/>
</dbReference>
<name>A0A9D2T3E6_9FIRM</name>
<feature type="transmembrane region" description="Helical" evidence="1">
    <location>
        <begin position="213"/>
        <end position="234"/>
    </location>
</feature>
<feature type="transmembrane region" description="Helical" evidence="1">
    <location>
        <begin position="60"/>
        <end position="77"/>
    </location>
</feature>
<sequence>MRGSRFRKWRKHSDKKNKVRMPELSPGLKAVLYISALLSATLSTVSVVYGGVFPPAAEYVIYAVAAASLCISCIYIAESLNRLRKRMTDLLRSNIWTARLTDDKEYRSVLLAFAGVFINIIFAFFNGIAGWMSRSAWFGTLCAYYMILGIMRAYWISRNAEKVRTSKGRRNRIISERKLQMYYGILFVFLAVVLCGAVILLVSLEGGKSYPGWTIYAAAMYSFTKVILAVCNVVKARRKREQEWIIIRDIGLVDAAMSILTLQTAMFASFSVDEKELTIMMNGITGTVVSLLILGIGITYLVGAWIRRRV</sequence>
<evidence type="ECO:0000313" key="2">
    <source>
        <dbReference type="EMBL" id="HJC43575.1"/>
    </source>
</evidence>
<evidence type="ECO:0000256" key="1">
    <source>
        <dbReference type="SAM" id="Phobius"/>
    </source>
</evidence>
<dbReference type="Proteomes" id="UP000823895">
    <property type="component" value="Unassembled WGS sequence"/>
</dbReference>
<accession>A0A9D2T3E6</accession>
<protein>
    <submittedName>
        <fullName evidence="2">Uncharacterized protein</fullName>
    </submittedName>
</protein>
<feature type="transmembrane region" description="Helical" evidence="1">
    <location>
        <begin position="109"/>
        <end position="129"/>
    </location>
</feature>
<organism evidence="2 3">
    <name type="scientific">Candidatus Mediterraneibacter gallistercoris</name>
    <dbReference type="NCBI Taxonomy" id="2838671"/>
    <lineage>
        <taxon>Bacteria</taxon>
        <taxon>Bacillati</taxon>
        <taxon>Bacillota</taxon>
        <taxon>Clostridia</taxon>
        <taxon>Lachnospirales</taxon>
        <taxon>Lachnospiraceae</taxon>
        <taxon>Mediterraneibacter</taxon>
    </lineage>
</organism>
<comment type="caution">
    <text evidence="2">The sequence shown here is derived from an EMBL/GenBank/DDBJ whole genome shotgun (WGS) entry which is preliminary data.</text>
</comment>
<dbReference type="AlphaFoldDB" id="A0A9D2T3E6"/>
<keyword evidence="1" id="KW-0472">Membrane</keyword>
<gene>
    <name evidence="2" type="ORF">H9756_07850</name>
</gene>
<proteinExistence type="predicted"/>
<feature type="transmembrane region" description="Helical" evidence="1">
    <location>
        <begin position="246"/>
        <end position="272"/>
    </location>
</feature>
<feature type="transmembrane region" description="Helical" evidence="1">
    <location>
        <begin position="179"/>
        <end position="201"/>
    </location>
</feature>
<reference evidence="2" key="1">
    <citation type="journal article" date="2021" name="PeerJ">
        <title>Extensive microbial diversity within the chicken gut microbiome revealed by metagenomics and culture.</title>
        <authorList>
            <person name="Gilroy R."/>
            <person name="Ravi A."/>
            <person name="Getino M."/>
            <person name="Pursley I."/>
            <person name="Horton D.L."/>
            <person name="Alikhan N.F."/>
            <person name="Baker D."/>
            <person name="Gharbi K."/>
            <person name="Hall N."/>
            <person name="Watson M."/>
            <person name="Adriaenssens E.M."/>
            <person name="Foster-Nyarko E."/>
            <person name="Jarju S."/>
            <person name="Secka A."/>
            <person name="Antonio M."/>
            <person name="Oren A."/>
            <person name="Chaudhuri R.R."/>
            <person name="La Ragione R."/>
            <person name="Hildebrand F."/>
            <person name="Pallen M.J."/>
        </authorList>
    </citation>
    <scope>NUCLEOTIDE SEQUENCE</scope>
    <source>
        <strain evidence="2">CHK165-2605</strain>
    </source>
</reference>